<dbReference type="GO" id="GO:0012505">
    <property type="term" value="C:endomembrane system"/>
    <property type="evidence" value="ECO:0007669"/>
    <property type="project" value="UniProtKB-SubCell"/>
</dbReference>
<dbReference type="Proteomes" id="UP000031307">
    <property type="component" value="Unassembled WGS sequence"/>
</dbReference>
<evidence type="ECO:0000256" key="5">
    <source>
        <dbReference type="ARBA" id="ARBA00022989"/>
    </source>
</evidence>
<dbReference type="PATRIC" id="fig|83552.4.peg.1651"/>
<dbReference type="Gene3D" id="1.20.1250.20">
    <property type="entry name" value="MFS general substrate transporter like domains"/>
    <property type="match status" value="2"/>
</dbReference>
<feature type="transmembrane region" description="Helical" evidence="7">
    <location>
        <begin position="41"/>
        <end position="59"/>
    </location>
</feature>
<dbReference type="GO" id="GO:0016020">
    <property type="term" value="C:membrane"/>
    <property type="evidence" value="ECO:0007669"/>
    <property type="project" value="TreeGrafter"/>
</dbReference>
<keyword evidence="4 7" id="KW-0812">Transmembrane</keyword>
<dbReference type="Pfam" id="PF07690">
    <property type="entry name" value="MFS_1"/>
    <property type="match status" value="1"/>
</dbReference>
<keyword evidence="5 7" id="KW-1133">Transmembrane helix</keyword>
<feature type="transmembrane region" description="Helical" evidence="7">
    <location>
        <begin position="7"/>
        <end position="29"/>
    </location>
</feature>
<comment type="subcellular location">
    <subcellularLocation>
        <location evidence="1">Endomembrane system</location>
        <topology evidence="1">Multi-pass membrane protein</topology>
    </subcellularLocation>
</comment>
<feature type="transmembrane region" description="Helical" evidence="7">
    <location>
        <begin position="71"/>
        <end position="92"/>
    </location>
</feature>
<comment type="caution">
    <text evidence="8">The sequence shown here is derived from an EMBL/GenBank/DDBJ whole genome shotgun (WGS) entry which is preliminary data.</text>
</comment>
<evidence type="ECO:0000256" key="2">
    <source>
        <dbReference type="ARBA" id="ARBA00008335"/>
    </source>
</evidence>
<feature type="transmembrane region" description="Helical" evidence="7">
    <location>
        <begin position="164"/>
        <end position="182"/>
    </location>
</feature>
<evidence type="ECO:0000256" key="6">
    <source>
        <dbReference type="ARBA" id="ARBA00023136"/>
    </source>
</evidence>
<dbReference type="SUPFAM" id="SSF103473">
    <property type="entry name" value="MFS general substrate transporter"/>
    <property type="match status" value="1"/>
</dbReference>
<name>A0A0C1EL99_9BACT</name>
<dbReference type="InterPro" id="IPR051788">
    <property type="entry name" value="MFS_Transporter"/>
</dbReference>
<proteinExistence type="inferred from homology"/>
<evidence type="ECO:0000256" key="7">
    <source>
        <dbReference type="SAM" id="Phobius"/>
    </source>
</evidence>
<feature type="transmembrane region" description="Helical" evidence="7">
    <location>
        <begin position="274"/>
        <end position="293"/>
    </location>
</feature>
<sequence>MRKETIAIYFAGLVQGIALVAFPAVSTILTDPHQFHLSSTVYGSLFIPQAILSIIASALNPVFCRKFGSKSVFLCGLVANLLSMILLAISAFTMHSSILSYVILLCATGCLGLGFGLVVPTINAMAALLYPTQVDSILLMLNALLGIGTALAPIFNAFFVSMGFWWGLPLLLAILLATGFIFSQALNLPGGKFNFSTNQSLTVPIPIRFWIFASFALLYGIVETLNGNWLSIFMKTHLHASLELQSIALTAFWGMVTFGRVFFAIVRKYFREELIFQTFPFISTLAFIVIASLPPNAEYWAVAAFGLTGFGCSVLLPLIISFGNQQLKAFASSVPGMVISFYLLGYGIAAFGVGLLEDSTHMSLRDVYLVGAVVAFILGIISFFVTETPKNNHLSKEI</sequence>
<dbReference type="GO" id="GO:0022857">
    <property type="term" value="F:transmembrane transporter activity"/>
    <property type="evidence" value="ECO:0007669"/>
    <property type="project" value="InterPro"/>
</dbReference>
<feature type="transmembrane region" description="Helical" evidence="7">
    <location>
        <begin position="203"/>
        <end position="222"/>
    </location>
</feature>
<evidence type="ECO:0000313" key="9">
    <source>
        <dbReference type="Proteomes" id="UP000031307"/>
    </source>
</evidence>
<dbReference type="PANTHER" id="PTHR23514:SF3">
    <property type="entry name" value="BYPASS OF STOP CODON PROTEIN 6"/>
    <property type="match status" value="1"/>
</dbReference>
<keyword evidence="3" id="KW-0813">Transport</keyword>
<feature type="transmembrane region" description="Helical" evidence="7">
    <location>
        <begin position="137"/>
        <end position="158"/>
    </location>
</feature>
<feature type="transmembrane region" description="Helical" evidence="7">
    <location>
        <begin position="98"/>
        <end position="130"/>
    </location>
</feature>
<dbReference type="EMBL" id="JSAM01000088">
    <property type="protein sequence ID" value="KIA77219.1"/>
    <property type="molecule type" value="Genomic_DNA"/>
</dbReference>
<evidence type="ECO:0000256" key="1">
    <source>
        <dbReference type="ARBA" id="ARBA00004127"/>
    </source>
</evidence>
<feature type="transmembrane region" description="Helical" evidence="7">
    <location>
        <begin position="367"/>
        <end position="386"/>
    </location>
</feature>
<feature type="transmembrane region" description="Helical" evidence="7">
    <location>
        <begin position="242"/>
        <end position="262"/>
    </location>
</feature>
<feature type="transmembrane region" description="Helical" evidence="7">
    <location>
        <begin position="299"/>
        <end position="322"/>
    </location>
</feature>
<evidence type="ECO:0000313" key="8">
    <source>
        <dbReference type="EMBL" id="KIA77219.1"/>
    </source>
</evidence>
<evidence type="ECO:0000256" key="4">
    <source>
        <dbReference type="ARBA" id="ARBA00022692"/>
    </source>
</evidence>
<protein>
    <recommendedName>
        <fullName evidence="10">Major facilitator superfamily (MFS) profile domain-containing protein</fullName>
    </recommendedName>
</protein>
<dbReference type="InterPro" id="IPR036259">
    <property type="entry name" value="MFS_trans_sf"/>
</dbReference>
<keyword evidence="6 7" id="KW-0472">Membrane</keyword>
<organism evidence="8 9">
    <name type="scientific">Parachlamydia acanthamoebae</name>
    <dbReference type="NCBI Taxonomy" id="83552"/>
    <lineage>
        <taxon>Bacteria</taxon>
        <taxon>Pseudomonadati</taxon>
        <taxon>Chlamydiota</taxon>
        <taxon>Chlamydiia</taxon>
        <taxon>Parachlamydiales</taxon>
        <taxon>Parachlamydiaceae</taxon>
        <taxon>Parachlamydia</taxon>
    </lineage>
</organism>
<dbReference type="PANTHER" id="PTHR23514">
    <property type="entry name" value="BYPASS OF STOP CODON PROTEIN 6"/>
    <property type="match status" value="1"/>
</dbReference>
<dbReference type="RefSeq" id="WP_006342073.1">
    <property type="nucleotide sequence ID" value="NZ_JASBUT010000037.1"/>
</dbReference>
<evidence type="ECO:0000256" key="3">
    <source>
        <dbReference type="ARBA" id="ARBA00022448"/>
    </source>
</evidence>
<dbReference type="InterPro" id="IPR011701">
    <property type="entry name" value="MFS"/>
</dbReference>
<dbReference type="AlphaFoldDB" id="A0A0C1EL99"/>
<gene>
    <name evidence="8" type="ORF">DB43_GS00250</name>
</gene>
<feature type="transmembrane region" description="Helical" evidence="7">
    <location>
        <begin position="334"/>
        <end position="355"/>
    </location>
</feature>
<reference evidence="8 9" key="1">
    <citation type="journal article" date="2014" name="Mol. Biol. Evol.">
        <title>Massive expansion of Ubiquitination-related gene families within the Chlamydiae.</title>
        <authorList>
            <person name="Domman D."/>
            <person name="Collingro A."/>
            <person name="Lagkouvardos I."/>
            <person name="Gehre L."/>
            <person name="Weinmaier T."/>
            <person name="Rattei T."/>
            <person name="Subtil A."/>
            <person name="Horn M."/>
        </authorList>
    </citation>
    <scope>NUCLEOTIDE SEQUENCE [LARGE SCALE GENOMIC DNA]</scope>
    <source>
        <strain evidence="8 9">OEW1</strain>
    </source>
</reference>
<evidence type="ECO:0008006" key="10">
    <source>
        <dbReference type="Google" id="ProtNLM"/>
    </source>
</evidence>
<comment type="similarity">
    <text evidence="2">Belongs to the major facilitator superfamily.</text>
</comment>
<dbReference type="OMA" id="WTWYSIL"/>
<accession>A0A0C1EL99</accession>